<dbReference type="STRING" id="33044.GCA_900005695_00842"/>
<reference evidence="1 2" key="1">
    <citation type="submission" date="2018-06" db="EMBL/GenBank/DDBJ databases">
        <authorList>
            <consortium name="Pathogen Informatics"/>
            <person name="Doyle S."/>
        </authorList>
    </citation>
    <scope>NUCLEOTIDE SEQUENCE [LARGE SCALE GENOMIC DNA]</scope>
    <source>
        <strain evidence="1 2">NCTC12862</strain>
    </source>
</reference>
<dbReference type="AlphaFoldDB" id="A0A380ZGV7"/>
<organism evidence="1 2">
    <name type="scientific">Bartonella doshiae</name>
    <dbReference type="NCBI Taxonomy" id="33044"/>
    <lineage>
        <taxon>Bacteria</taxon>
        <taxon>Pseudomonadati</taxon>
        <taxon>Pseudomonadota</taxon>
        <taxon>Alphaproteobacteria</taxon>
        <taxon>Hyphomicrobiales</taxon>
        <taxon>Bartonellaceae</taxon>
        <taxon>Bartonella</taxon>
    </lineage>
</organism>
<gene>
    <name evidence="1" type="ORF">NCTC12862_01600</name>
</gene>
<name>A0A380ZGV7_BARDO</name>
<dbReference type="EMBL" id="UFTF01000001">
    <property type="protein sequence ID" value="SUV46198.1"/>
    <property type="molecule type" value="Genomic_DNA"/>
</dbReference>
<dbReference type="Proteomes" id="UP000254950">
    <property type="component" value="Unassembled WGS sequence"/>
</dbReference>
<evidence type="ECO:0000313" key="2">
    <source>
        <dbReference type="Proteomes" id="UP000254950"/>
    </source>
</evidence>
<evidence type="ECO:0000313" key="1">
    <source>
        <dbReference type="EMBL" id="SUV46198.1"/>
    </source>
</evidence>
<accession>A0A380ZGV7</accession>
<protein>
    <submittedName>
        <fullName evidence="1">Uncharacterized protein</fullName>
    </submittedName>
</protein>
<sequence>MRESAKIILHAFHISDIAAHNDKTITPSAQWLIDNHYTIDKTIQQLRHDLSKSFIKQLPLYKQKIDIPRIFALAWLYIAHTDSEFLQETLTATINGFQKVCTLEISELWALPSVMQMLLIENIRRLSLRIEQTQYMRHFAHTVADKISLADNETKLHTLFTQYKPFTADSTFSAHLFYHLRGASIDSTIALSWLEKQLHSQNSSLEIAKADEHAKQASDGVTMGNMV</sequence>
<proteinExistence type="predicted"/>